<dbReference type="OrthoDB" id="2373610at2"/>
<comment type="caution">
    <text evidence="2">The sequence shown here is derived from an EMBL/GenBank/DDBJ whole genome shotgun (WGS) entry which is preliminary data.</text>
</comment>
<dbReference type="Proteomes" id="UP000030153">
    <property type="component" value="Unassembled WGS sequence"/>
</dbReference>
<dbReference type="RefSeq" id="WP_036784723.1">
    <property type="nucleotide sequence ID" value="NZ_AVBG01000009.1"/>
</dbReference>
<dbReference type="Pfam" id="PF01636">
    <property type="entry name" value="APH"/>
    <property type="match status" value="1"/>
</dbReference>
<organism evidence="2 3">
    <name type="scientific">Pontibacillus chungwhensis BH030062</name>
    <dbReference type="NCBI Taxonomy" id="1385513"/>
    <lineage>
        <taxon>Bacteria</taxon>
        <taxon>Bacillati</taxon>
        <taxon>Bacillota</taxon>
        <taxon>Bacilli</taxon>
        <taxon>Bacillales</taxon>
        <taxon>Bacillaceae</taxon>
        <taxon>Pontibacillus</taxon>
    </lineage>
</organism>
<evidence type="ECO:0000313" key="2">
    <source>
        <dbReference type="EMBL" id="KGP90970.1"/>
    </source>
</evidence>
<evidence type="ECO:0000313" key="3">
    <source>
        <dbReference type="Proteomes" id="UP000030153"/>
    </source>
</evidence>
<accession>A0A0A2VBC2</accession>
<feature type="domain" description="Aminoglycoside phosphotransferase" evidence="1">
    <location>
        <begin position="197"/>
        <end position="254"/>
    </location>
</feature>
<keyword evidence="3" id="KW-1185">Reference proteome</keyword>
<dbReference type="eggNOG" id="COG2334">
    <property type="taxonomic scope" value="Bacteria"/>
</dbReference>
<dbReference type="InterPro" id="IPR002575">
    <property type="entry name" value="Aminoglycoside_PTrfase"/>
</dbReference>
<gene>
    <name evidence="2" type="ORF">N780_02955</name>
</gene>
<dbReference type="STRING" id="1385513.N780_02955"/>
<proteinExistence type="predicted"/>
<dbReference type="Gene3D" id="3.90.1200.10">
    <property type="match status" value="1"/>
</dbReference>
<dbReference type="AlphaFoldDB" id="A0A0A2VBC2"/>
<dbReference type="EMBL" id="AVBG01000009">
    <property type="protein sequence ID" value="KGP90970.1"/>
    <property type="molecule type" value="Genomic_DNA"/>
</dbReference>
<dbReference type="SUPFAM" id="SSF56112">
    <property type="entry name" value="Protein kinase-like (PK-like)"/>
    <property type="match status" value="1"/>
</dbReference>
<sequence length="320" mass="37671">MKKLKGGVGSDFPFSFFEEKAGLTIRNFKVIKPHVLFVSTGSGSFILKRYSSVHSVRQQWGLFTGLPKDSPVIPFSPFPSGDFYIRDEYGSTWTLAPYMYRGEGLSYKRKWDRETACDVLDQFHQKAKGVKVKTGIVKQPLYIHWRKRFRLFENHYDVFRHYGYGGLFDSLRQVSEKAYNQFVKLDWYGLENRGMNELSWVHGDVAAHNFLKTEHNKVYLIDFDLASQSPRVYDWIQIAQRFLPFVEGREEIAYIEHKLTQEELPFFRLGLAIPASIVREWNTFMASHPSSEEVLYYLQVLHGRWRKQQTFVEQNKFMLT</sequence>
<reference evidence="2 3" key="1">
    <citation type="submission" date="2013-08" db="EMBL/GenBank/DDBJ databases">
        <title>Genome of Pontibacillus chungwhensis.</title>
        <authorList>
            <person name="Wang Q."/>
            <person name="Wang G."/>
        </authorList>
    </citation>
    <scope>NUCLEOTIDE SEQUENCE [LARGE SCALE GENOMIC DNA]</scope>
    <source>
        <strain evidence="2 3">BH030062</strain>
    </source>
</reference>
<name>A0A0A2VBC2_9BACI</name>
<dbReference type="InterPro" id="IPR011009">
    <property type="entry name" value="Kinase-like_dom_sf"/>
</dbReference>
<protein>
    <recommendedName>
        <fullName evidence="1">Aminoglycoside phosphotransferase domain-containing protein</fullName>
    </recommendedName>
</protein>
<evidence type="ECO:0000259" key="1">
    <source>
        <dbReference type="Pfam" id="PF01636"/>
    </source>
</evidence>